<organism evidence="1 2">
    <name type="scientific">Salipiger pallidus</name>
    <dbReference type="NCBI Taxonomy" id="1775170"/>
    <lineage>
        <taxon>Bacteria</taxon>
        <taxon>Pseudomonadati</taxon>
        <taxon>Pseudomonadota</taxon>
        <taxon>Alphaproteobacteria</taxon>
        <taxon>Rhodobacterales</taxon>
        <taxon>Roseobacteraceae</taxon>
        <taxon>Salipiger</taxon>
    </lineage>
</organism>
<evidence type="ECO:0000313" key="2">
    <source>
        <dbReference type="Proteomes" id="UP000617145"/>
    </source>
</evidence>
<dbReference type="EMBL" id="BMJV01000001">
    <property type="protein sequence ID" value="GGG60032.1"/>
    <property type="molecule type" value="Genomic_DNA"/>
</dbReference>
<gene>
    <name evidence="1" type="ORF">GCM10011415_02470</name>
</gene>
<evidence type="ECO:0000313" key="1">
    <source>
        <dbReference type="EMBL" id="GGG60032.1"/>
    </source>
</evidence>
<dbReference type="Proteomes" id="UP000617145">
    <property type="component" value="Unassembled WGS sequence"/>
</dbReference>
<comment type="caution">
    <text evidence="1">The sequence shown here is derived from an EMBL/GenBank/DDBJ whole genome shotgun (WGS) entry which is preliminary data.</text>
</comment>
<name>A0A8J2ZG60_9RHOB</name>
<sequence length="76" mass="8532">MTLVRCLAYDLEPADLTLDEAPSDRLEQFSPPIPRSTYPYRDFGVAQRERFLDKGGQVVFEVAKDGLDTPLDGKVT</sequence>
<reference evidence="1" key="1">
    <citation type="journal article" date="2014" name="Int. J. Syst. Evol. Microbiol.">
        <title>Complete genome sequence of Corynebacterium casei LMG S-19264T (=DSM 44701T), isolated from a smear-ripened cheese.</title>
        <authorList>
            <consortium name="US DOE Joint Genome Institute (JGI-PGF)"/>
            <person name="Walter F."/>
            <person name="Albersmeier A."/>
            <person name="Kalinowski J."/>
            <person name="Ruckert C."/>
        </authorList>
    </citation>
    <scope>NUCLEOTIDE SEQUENCE</scope>
    <source>
        <strain evidence="1">CGMCC 1.15762</strain>
    </source>
</reference>
<keyword evidence="2" id="KW-1185">Reference proteome</keyword>
<proteinExistence type="predicted"/>
<protein>
    <submittedName>
        <fullName evidence="1">Uncharacterized protein</fullName>
    </submittedName>
</protein>
<accession>A0A8J2ZG60</accession>
<dbReference type="AlphaFoldDB" id="A0A8J2ZG60"/>
<reference evidence="1" key="2">
    <citation type="submission" date="2020-09" db="EMBL/GenBank/DDBJ databases">
        <authorList>
            <person name="Sun Q."/>
            <person name="Zhou Y."/>
        </authorList>
    </citation>
    <scope>NUCLEOTIDE SEQUENCE</scope>
    <source>
        <strain evidence="1">CGMCC 1.15762</strain>
    </source>
</reference>
<dbReference type="RefSeq" id="WP_188788038.1">
    <property type="nucleotide sequence ID" value="NZ_BMJV01000001.1"/>
</dbReference>